<dbReference type="AlphaFoldDB" id="A0A2P8DGN1"/>
<dbReference type="RefSeq" id="WP_106539661.1">
    <property type="nucleotide sequence ID" value="NZ_PYGE01000026.1"/>
</dbReference>
<evidence type="ECO:0000256" key="1">
    <source>
        <dbReference type="SAM" id="Phobius"/>
    </source>
</evidence>
<keyword evidence="1" id="KW-0472">Membrane</keyword>
<feature type="transmembrane region" description="Helical" evidence="1">
    <location>
        <begin position="212"/>
        <end position="230"/>
    </location>
</feature>
<comment type="caution">
    <text evidence="2">The sequence shown here is derived from an EMBL/GenBank/DDBJ whole genome shotgun (WGS) entry which is preliminary data.</text>
</comment>
<feature type="transmembrane region" description="Helical" evidence="1">
    <location>
        <begin position="242"/>
        <end position="262"/>
    </location>
</feature>
<proteinExistence type="predicted"/>
<protein>
    <recommendedName>
        <fullName evidence="4">DUF4386 family protein</fullName>
    </recommendedName>
</protein>
<sequence>MSSPATTQSDMPPGAPGDRSARTLAGALFAALFVGGLITTSILVPASAPPNRPDSAATDIQRYFLENGGVAELQALTQTTAAFLLVLFIGSLAAMVRRLESERSGLAETVTSGGIVAAAFLAVSALLAGTLGAEQISDSPATVSALRQLSFFIGGVGHTVGLGVLVGAVSLAAHRARALPRWLTVAGLVSATLSMLSLLSIVVFAANLFIPLGRFSGLLVIAATSLLMFTGRVGREPAKTSVTASIAGGVGVVVLAMAMTILV</sequence>
<feature type="transmembrane region" description="Helical" evidence="1">
    <location>
        <begin position="149"/>
        <end position="173"/>
    </location>
</feature>
<feature type="transmembrane region" description="Helical" evidence="1">
    <location>
        <begin position="185"/>
        <end position="206"/>
    </location>
</feature>
<feature type="transmembrane region" description="Helical" evidence="1">
    <location>
        <begin position="21"/>
        <end position="44"/>
    </location>
</feature>
<keyword evidence="3" id="KW-1185">Reference proteome</keyword>
<feature type="transmembrane region" description="Helical" evidence="1">
    <location>
        <begin position="75"/>
        <end position="94"/>
    </location>
</feature>
<evidence type="ECO:0000313" key="3">
    <source>
        <dbReference type="Proteomes" id="UP000243528"/>
    </source>
</evidence>
<evidence type="ECO:0000313" key="2">
    <source>
        <dbReference type="EMBL" id="PSK96372.1"/>
    </source>
</evidence>
<accession>A0A2P8DGN1</accession>
<keyword evidence="1" id="KW-1133">Transmembrane helix</keyword>
<dbReference type="EMBL" id="PYGE01000026">
    <property type="protein sequence ID" value="PSK96372.1"/>
    <property type="molecule type" value="Genomic_DNA"/>
</dbReference>
<reference evidence="2 3" key="1">
    <citation type="submission" date="2018-03" db="EMBL/GenBank/DDBJ databases">
        <title>Genomic Encyclopedia of Archaeal and Bacterial Type Strains, Phase II (KMG-II): from individual species to whole genera.</title>
        <authorList>
            <person name="Goeker M."/>
        </authorList>
    </citation>
    <scope>NUCLEOTIDE SEQUENCE [LARGE SCALE GENOMIC DNA]</scope>
    <source>
        <strain evidence="2 3">DSM 45211</strain>
    </source>
</reference>
<feature type="transmembrane region" description="Helical" evidence="1">
    <location>
        <begin position="106"/>
        <end position="129"/>
    </location>
</feature>
<dbReference type="Proteomes" id="UP000243528">
    <property type="component" value="Unassembled WGS sequence"/>
</dbReference>
<organism evidence="2 3">
    <name type="scientific">Haloactinopolyspora alba</name>
    <dbReference type="NCBI Taxonomy" id="648780"/>
    <lineage>
        <taxon>Bacteria</taxon>
        <taxon>Bacillati</taxon>
        <taxon>Actinomycetota</taxon>
        <taxon>Actinomycetes</taxon>
        <taxon>Jiangellales</taxon>
        <taxon>Jiangellaceae</taxon>
        <taxon>Haloactinopolyspora</taxon>
    </lineage>
</organism>
<keyword evidence="1" id="KW-0812">Transmembrane</keyword>
<gene>
    <name evidence="2" type="ORF">CLV30_12631</name>
</gene>
<evidence type="ECO:0008006" key="4">
    <source>
        <dbReference type="Google" id="ProtNLM"/>
    </source>
</evidence>
<name>A0A2P8DGN1_9ACTN</name>
<dbReference type="OrthoDB" id="10017554at2"/>